<accession>A0A916YH14</accession>
<protein>
    <recommendedName>
        <fullName evidence="1">DUF5977 domain-containing protein</fullName>
    </recommendedName>
</protein>
<evidence type="ECO:0000313" key="3">
    <source>
        <dbReference type="Proteomes" id="UP000609064"/>
    </source>
</evidence>
<dbReference type="RefSeq" id="WP_188764589.1">
    <property type="nucleotide sequence ID" value="NZ_BMKK01000001.1"/>
</dbReference>
<feature type="domain" description="DUF5977" evidence="1">
    <location>
        <begin position="483"/>
        <end position="543"/>
    </location>
</feature>
<reference evidence="2" key="2">
    <citation type="submission" date="2020-09" db="EMBL/GenBank/DDBJ databases">
        <authorList>
            <person name="Sun Q."/>
            <person name="Zhou Y."/>
        </authorList>
    </citation>
    <scope>NUCLEOTIDE SEQUENCE</scope>
    <source>
        <strain evidence="2">CGMCC 1.15958</strain>
    </source>
</reference>
<dbReference type="Proteomes" id="UP000609064">
    <property type="component" value="Unassembled WGS sequence"/>
</dbReference>
<dbReference type="AlphaFoldDB" id="A0A916YH14"/>
<keyword evidence="3" id="KW-1185">Reference proteome</keyword>
<dbReference type="InterPro" id="IPR046020">
    <property type="entry name" value="DUF5977"/>
</dbReference>
<dbReference type="Pfam" id="PF19404">
    <property type="entry name" value="DUF5977"/>
    <property type="match status" value="1"/>
</dbReference>
<name>A0A916YH14_9BACT</name>
<sequence>MIIESLVDCNAIALDMTRNKIVVNVLAYDPVGVINRTGLEYFLEVWVPKSYNSGTYKLLGTLEAREEPKQINGTVESYAGAFFEISNLLDGMLETTKPLYAQDRISVCPCMVTPYYCIGKVKNNGVEVYAKTFTSRYAIKSGIAERDYELYKDIFFTQYIGGSRRFLTYKPITSVIQAGQTEFLSFLTNYDANITTIKLKMVAKMLDGSEVITTPQVLTGILPMNVYTIPIQTEDENLASCSVWLLNQNNERISEVRNYIVEQRYRRFSRKILFENSLGVFDTFTFFGESAENLTFNRQIGEQFIGYDYLAEASESVVRDVRARRKLSIAIDWSSKSVVDYLSDLLFSRKVYLETDRSHLSLLPLSDTFIPYADAEDWAGRKLEFVYSKEETNYSRLPIPMPVGSRATGWKALATVCELDSKGKYNGNLQVTMLEKIYLDDNSLVIPRQIKANVVGEEGYISPINTGSCLPATTPFLSALISREGTYVRNTCGPGLIGGYATIVIPAGTWGSTLNQADANAKAEADWQSKNTQAYADLYGACNAYPENYVIAGGVPVGRFWVRFSTSNKNATNNSGMWSGSSGQGYRPGNMWFCQSSIQADQTDVYPINTWDVHYPVRTSWNFYVYTDIQRVWKYYLNGVLKQTVIVNNSSNNWIDLVVMPQSGDRVYFSIE</sequence>
<organism evidence="2 3">
    <name type="scientific">Emticicia aquatilis</name>
    <dbReference type="NCBI Taxonomy" id="1537369"/>
    <lineage>
        <taxon>Bacteria</taxon>
        <taxon>Pseudomonadati</taxon>
        <taxon>Bacteroidota</taxon>
        <taxon>Cytophagia</taxon>
        <taxon>Cytophagales</taxon>
        <taxon>Leadbetterellaceae</taxon>
        <taxon>Emticicia</taxon>
    </lineage>
</organism>
<dbReference type="EMBL" id="BMKK01000001">
    <property type="protein sequence ID" value="GGD45252.1"/>
    <property type="molecule type" value="Genomic_DNA"/>
</dbReference>
<comment type="caution">
    <text evidence="2">The sequence shown here is derived from an EMBL/GenBank/DDBJ whole genome shotgun (WGS) entry which is preliminary data.</text>
</comment>
<evidence type="ECO:0000313" key="2">
    <source>
        <dbReference type="EMBL" id="GGD45252.1"/>
    </source>
</evidence>
<reference evidence="2" key="1">
    <citation type="journal article" date="2014" name="Int. J. Syst. Evol. Microbiol.">
        <title>Complete genome sequence of Corynebacterium casei LMG S-19264T (=DSM 44701T), isolated from a smear-ripened cheese.</title>
        <authorList>
            <consortium name="US DOE Joint Genome Institute (JGI-PGF)"/>
            <person name="Walter F."/>
            <person name="Albersmeier A."/>
            <person name="Kalinowski J."/>
            <person name="Ruckert C."/>
        </authorList>
    </citation>
    <scope>NUCLEOTIDE SEQUENCE</scope>
    <source>
        <strain evidence="2">CGMCC 1.15958</strain>
    </source>
</reference>
<proteinExistence type="predicted"/>
<evidence type="ECO:0000259" key="1">
    <source>
        <dbReference type="Pfam" id="PF19404"/>
    </source>
</evidence>
<gene>
    <name evidence="2" type="ORF">GCM10011514_06610</name>
</gene>